<keyword evidence="6" id="KW-1185">Reference proteome</keyword>
<evidence type="ECO:0000256" key="1">
    <source>
        <dbReference type="ARBA" id="ARBA00006484"/>
    </source>
</evidence>
<comment type="similarity">
    <text evidence="1 4">Belongs to the short-chain dehydrogenases/reductases (SDR) family.</text>
</comment>
<sequence length="284" mass="30118">MAPSQVWLITGASRGLGFDMAKTALKAGHKVIACYRNRKPDDTSKWDELEALGGIWTNLDVSNEDAEAKVKALVAEHGGIDVLVNNAGYAILGSIEDVPLDKVHAIFNTNFIGTLRTIKGVLPSMRERKTGTIVNISSSNAISPAPALGIYAATKFAMEGYTETLQMEVAAFGIRVLLVEPGATATEFASETGTGIRVDPSEPYQEGIVRQTSDYLASPQYAASSSDSLAVVERIVEAIDGTGVMAGKEIGLRLPLGKDTGAGIEKRAALFADLANLKDVWGSF</sequence>
<dbReference type="InterPro" id="IPR051911">
    <property type="entry name" value="SDR_oxidoreductase"/>
</dbReference>
<dbReference type="Gene3D" id="3.40.50.720">
    <property type="entry name" value="NAD(P)-binding Rossmann-like Domain"/>
    <property type="match status" value="1"/>
</dbReference>
<accession>A0A553I2I7</accession>
<evidence type="ECO:0000256" key="4">
    <source>
        <dbReference type="RuleBase" id="RU000363"/>
    </source>
</evidence>
<comment type="caution">
    <text evidence="5">The sequence shown here is derived from an EMBL/GenBank/DDBJ whole genome shotgun (WGS) entry which is preliminary data.</text>
</comment>
<dbReference type="STRING" id="2512241.A0A553I2I7"/>
<name>A0A553I2I7_9PEZI</name>
<dbReference type="PROSITE" id="PS00061">
    <property type="entry name" value="ADH_SHORT"/>
    <property type="match status" value="1"/>
</dbReference>
<dbReference type="Pfam" id="PF00106">
    <property type="entry name" value="adh_short"/>
    <property type="match status" value="1"/>
</dbReference>
<evidence type="ECO:0000256" key="2">
    <source>
        <dbReference type="ARBA" id="ARBA00022857"/>
    </source>
</evidence>
<dbReference type="PANTHER" id="PTHR43976:SF16">
    <property type="entry name" value="SHORT-CHAIN DEHYDROGENASE_REDUCTASE FAMILY PROTEIN"/>
    <property type="match status" value="1"/>
</dbReference>
<reference evidence="6" key="1">
    <citation type="submission" date="2019-06" db="EMBL/GenBank/DDBJ databases">
        <title>Draft genome sequence of the griseofulvin-producing fungus Xylaria cubensis strain G536.</title>
        <authorList>
            <person name="Mead M.E."/>
            <person name="Raja H.A."/>
            <person name="Steenwyk J.L."/>
            <person name="Knowles S.L."/>
            <person name="Oberlies N.H."/>
            <person name="Rokas A."/>
        </authorList>
    </citation>
    <scope>NUCLEOTIDE SEQUENCE [LARGE SCALE GENOMIC DNA]</scope>
    <source>
        <strain evidence="6">G536</strain>
    </source>
</reference>
<dbReference type="PRINTS" id="PR00081">
    <property type="entry name" value="GDHRDH"/>
</dbReference>
<dbReference type="GO" id="GO:0016491">
    <property type="term" value="F:oxidoreductase activity"/>
    <property type="evidence" value="ECO:0007669"/>
    <property type="project" value="UniProtKB-KW"/>
</dbReference>
<evidence type="ECO:0000313" key="6">
    <source>
        <dbReference type="Proteomes" id="UP000319160"/>
    </source>
</evidence>
<gene>
    <name evidence="5" type="ORF">FHL15_004575</name>
</gene>
<dbReference type="AlphaFoldDB" id="A0A553I2I7"/>
<dbReference type="CDD" id="cd05374">
    <property type="entry name" value="17beta-HSD-like_SDR_c"/>
    <property type="match status" value="1"/>
</dbReference>
<organism evidence="5 6">
    <name type="scientific">Xylaria flabelliformis</name>
    <dbReference type="NCBI Taxonomy" id="2512241"/>
    <lineage>
        <taxon>Eukaryota</taxon>
        <taxon>Fungi</taxon>
        <taxon>Dikarya</taxon>
        <taxon>Ascomycota</taxon>
        <taxon>Pezizomycotina</taxon>
        <taxon>Sordariomycetes</taxon>
        <taxon>Xylariomycetidae</taxon>
        <taxon>Xylariales</taxon>
        <taxon>Xylariaceae</taxon>
        <taxon>Xylaria</taxon>
    </lineage>
</organism>
<dbReference type="EMBL" id="VFLP01000022">
    <property type="protein sequence ID" value="TRX94420.1"/>
    <property type="molecule type" value="Genomic_DNA"/>
</dbReference>
<keyword evidence="2" id="KW-0521">NADP</keyword>
<dbReference type="OrthoDB" id="1933717at2759"/>
<dbReference type="InterPro" id="IPR002347">
    <property type="entry name" value="SDR_fam"/>
</dbReference>
<dbReference type="PRINTS" id="PR00080">
    <property type="entry name" value="SDRFAMILY"/>
</dbReference>
<dbReference type="PANTHER" id="PTHR43976">
    <property type="entry name" value="SHORT CHAIN DEHYDROGENASE"/>
    <property type="match status" value="1"/>
</dbReference>
<dbReference type="Proteomes" id="UP000319160">
    <property type="component" value="Unassembled WGS sequence"/>
</dbReference>
<evidence type="ECO:0000256" key="3">
    <source>
        <dbReference type="ARBA" id="ARBA00023002"/>
    </source>
</evidence>
<dbReference type="InterPro" id="IPR036291">
    <property type="entry name" value="NAD(P)-bd_dom_sf"/>
</dbReference>
<dbReference type="SUPFAM" id="SSF51735">
    <property type="entry name" value="NAD(P)-binding Rossmann-fold domains"/>
    <property type="match status" value="1"/>
</dbReference>
<proteinExistence type="inferred from homology"/>
<keyword evidence="3" id="KW-0560">Oxidoreductase</keyword>
<dbReference type="InterPro" id="IPR020904">
    <property type="entry name" value="Sc_DH/Rdtase_CS"/>
</dbReference>
<evidence type="ECO:0000313" key="5">
    <source>
        <dbReference type="EMBL" id="TRX94420.1"/>
    </source>
</evidence>
<protein>
    <submittedName>
        <fullName evidence="5">Uncharacterized protein</fullName>
    </submittedName>
</protein>